<keyword evidence="2" id="KW-1185">Reference proteome</keyword>
<sequence>MPKITARVTFDTAAAAARIRAASNDALTRMGLQALEDNTQHVPHDQRFLQDSGFLNSDQEAENLSFWLRWEEPYSQYLFHGEVMYGNPTSRTYGPEKLNFTSALARMEWTKYAKEVYGDDWKKVYQAALKELMK</sequence>
<dbReference type="EMBL" id="JAHQCW010000056">
    <property type="protein sequence ID" value="MBU9739329.1"/>
    <property type="molecule type" value="Genomic_DNA"/>
</dbReference>
<accession>A0A949K3X1</accession>
<protein>
    <submittedName>
        <fullName evidence="1">Minor capsid protein</fullName>
    </submittedName>
</protein>
<comment type="caution">
    <text evidence="1">The sequence shown here is derived from an EMBL/GenBank/DDBJ whole genome shotgun (WGS) entry which is preliminary data.</text>
</comment>
<dbReference type="RefSeq" id="WP_238723207.1">
    <property type="nucleotide sequence ID" value="NZ_JAHQCW010000056.1"/>
</dbReference>
<evidence type="ECO:0000313" key="1">
    <source>
        <dbReference type="EMBL" id="MBU9739329.1"/>
    </source>
</evidence>
<name>A0A949K3X1_9FIRM</name>
<dbReference type="Proteomes" id="UP000712157">
    <property type="component" value="Unassembled WGS sequence"/>
</dbReference>
<organism evidence="1 2">
    <name type="scientific">Diplocloster agilis</name>
    <dbReference type="NCBI Taxonomy" id="2850323"/>
    <lineage>
        <taxon>Bacteria</taxon>
        <taxon>Bacillati</taxon>
        <taxon>Bacillota</taxon>
        <taxon>Clostridia</taxon>
        <taxon>Lachnospirales</taxon>
        <taxon>Lachnospiraceae</taxon>
        <taxon>Diplocloster</taxon>
    </lineage>
</organism>
<evidence type="ECO:0000313" key="2">
    <source>
        <dbReference type="Proteomes" id="UP000712157"/>
    </source>
</evidence>
<dbReference type="AlphaFoldDB" id="A0A949K3X1"/>
<proteinExistence type="predicted"/>
<gene>
    <name evidence="1" type="ORF">KTH89_22610</name>
</gene>
<reference evidence="1" key="1">
    <citation type="submission" date="2021-06" db="EMBL/GenBank/DDBJ databases">
        <title>Description of novel taxa of the family Lachnospiraceae.</title>
        <authorList>
            <person name="Chaplin A.V."/>
            <person name="Sokolova S.R."/>
            <person name="Pikina A.P."/>
            <person name="Korzhanova M."/>
            <person name="Belova V."/>
            <person name="Korostin D."/>
            <person name="Efimov B.A."/>
        </authorList>
    </citation>
    <scope>NUCLEOTIDE SEQUENCE</scope>
    <source>
        <strain evidence="1">ASD5720</strain>
    </source>
</reference>